<dbReference type="AlphaFoldDB" id="A0A182WH56"/>
<proteinExistence type="predicted"/>
<feature type="compositionally biased region" description="Low complexity" evidence="1">
    <location>
        <begin position="410"/>
        <end position="420"/>
    </location>
</feature>
<sequence length="498" mass="54677">MLGLQARKTEKPMASEYTSKARRPLQDIDVNRSHHSILSSKDGQNAGKASLHSGFQVFADGGTSSTKKVKVKEPGKSSAADAKPIVGGITAFQPVNRIWNKHVVTKDIGSIRAEQIAVGLKTNSGACNANSLSECTATTTAAQNTKMELLQNQLALMQVEKMTNQPKAQVPATDPQNVEGIEKAVSTVIPFCKENDSSGLGAKQQENNICAGSENLGLEQKQKSVTNNTGAIRKVVSNVACASEVNHVKVFPTFPFNVMAKEWTGTASIANKESLYDDGNPPVFTQPSIGVQQFPTIWNSQATNSQPNLPNHYTDANGAYCHDFPTTTQPTGRKIVGRKLSPLPRSLPAQCDILSELDDRTQEIWRFKKYQESRRIKATEAMRVQQERTNRMSAHRQNVWMNMQHPMQPTATTSKTNPTTCSGVNGSQRTTDIPLVQMPILPPPTTPARPKPNVCIIKYPTPPNAPIRYEPSDLLKMNYTSNKNLDKCLKKDQEKSKK</sequence>
<protein>
    <submittedName>
        <fullName evidence="2">Uncharacterized protein</fullName>
    </submittedName>
</protein>
<evidence type="ECO:0000313" key="3">
    <source>
        <dbReference type="Proteomes" id="UP000075920"/>
    </source>
</evidence>
<dbReference type="Proteomes" id="UP000075920">
    <property type="component" value="Unassembled WGS sequence"/>
</dbReference>
<keyword evidence="3" id="KW-1185">Reference proteome</keyword>
<evidence type="ECO:0000313" key="2">
    <source>
        <dbReference type="EnsemblMetazoa" id="AMIN009708-PA"/>
    </source>
</evidence>
<accession>A0A182WH56</accession>
<organism evidence="2 3">
    <name type="scientific">Anopheles minimus</name>
    <dbReference type="NCBI Taxonomy" id="112268"/>
    <lineage>
        <taxon>Eukaryota</taxon>
        <taxon>Metazoa</taxon>
        <taxon>Ecdysozoa</taxon>
        <taxon>Arthropoda</taxon>
        <taxon>Hexapoda</taxon>
        <taxon>Insecta</taxon>
        <taxon>Pterygota</taxon>
        <taxon>Neoptera</taxon>
        <taxon>Endopterygota</taxon>
        <taxon>Diptera</taxon>
        <taxon>Nematocera</taxon>
        <taxon>Culicoidea</taxon>
        <taxon>Culicidae</taxon>
        <taxon>Anophelinae</taxon>
        <taxon>Anopheles</taxon>
    </lineage>
</organism>
<evidence type="ECO:0000256" key="1">
    <source>
        <dbReference type="SAM" id="MobiDB-lite"/>
    </source>
</evidence>
<reference evidence="2" key="2">
    <citation type="submission" date="2020-05" db="UniProtKB">
        <authorList>
            <consortium name="EnsemblMetazoa"/>
        </authorList>
    </citation>
    <scope>IDENTIFICATION</scope>
    <source>
        <strain evidence="2">MINIMUS1</strain>
    </source>
</reference>
<dbReference type="EnsemblMetazoa" id="AMIN009708-RA">
    <property type="protein sequence ID" value="AMIN009708-PA"/>
    <property type="gene ID" value="AMIN009708"/>
</dbReference>
<dbReference type="VEuPathDB" id="VectorBase:AMIN009708"/>
<feature type="region of interest" description="Disordered" evidence="1">
    <location>
        <begin position="409"/>
        <end position="429"/>
    </location>
</feature>
<name>A0A182WH56_9DIPT</name>
<feature type="region of interest" description="Disordered" evidence="1">
    <location>
        <begin position="1"/>
        <end position="48"/>
    </location>
</feature>
<reference evidence="3" key="1">
    <citation type="submission" date="2013-03" db="EMBL/GenBank/DDBJ databases">
        <title>The Genome Sequence of Anopheles minimus MINIMUS1.</title>
        <authorList>
            <consortium name="The Broad Institute Genomics Platform"/>
            <person name="Neafsey D.E."/>
            <person name="Walton C."/>
            <person name="Walker B."/>
            <person name="Young S.K."/>
            <person name="Zeng Q."/>
            <person name="Gargeya S."/>
            <person name="Fitzgerald M."/>
            <person name="Haas B."/>
            <person name="Abouelleil A."/>
            <person name="Allen A.W."/>
            <person name="Alvarado L."/>
            <person name="Arachchi H.M."/>
            <person name="Berlin A.M."/>
            <person name="Chapman S.B."/>
            <person name="Gainer-Dewar J."/>
            <person name="Goldberg J."/>
            <person name="Griggs A."/>
            <person name="Gujja S."/>
            <person name="Hansen M."/>
            <person name="Howarth C."/>
            <person name="Imamovic A."/>
            <person name="Ireland A."/>
            <person name="Larimer J."/>
            <person name="McCowan C."/>
            <person name="Murphy C."/>
            <person name="Pearson M."/>
            <person name="Poon T.W."/>
            <person name="Priest M."/>
            <person name="Roberts A."/>
            <person name="Saif S."/>
            <person name="Shea T."/>
            <person name="Sisk P."/>
            <person name="Sykes S."/>
            <person name="Wortman J."/>
            <person name="Nusbaum C."/>
            <person name="Birren B."/>
        </authorList>
    </citation>
    <scope>NUCLEOTIDE SEQUENCE [LARGE SCALE GENOMIC DNA]</scope>
    <source>
        <strain evidence="3">MINIMUS1</strain>
    </source>
</reference>